<dbReference type="InterPro" id="IPR018551">
    <property type="entry name" value="DUF2007"/>
</dbReference>
<accession>A0A2A2KB10</accession>
<dbReference type="Pfam" id="PF09413">
    <property type="entry name" value="DUF2007"/>
    <property type="match status" value="1"/>
</dbReference>
<dbReference type="Gene3D" id="3.30.70.790">
    <property type="entry name" value="UreE, C-terminal domain"/>
    <property type="match status" value="1"/>
</dbReference>
<evidence type="ECO:0000313" key="3">
    <source>
        <dbReference type="Proteomes" id="UP000218231"/>
    </source>
</evidence>
<feature type="domain" description="DUF2007" evidence="1">
    <location>
        <begin position="33"/>
        <end position="86"/>
    </location>
</feature>
<evidence type="ECO:0000313" key="2">
    <source>
        <dbReference type="EMBL" id="PAV70989.1"/>
    </source>
</evidence>
<name>A0A2A2KB10_9BILA</name>
<dbReference type="AlphaFoldDB" id="A0A2A2KB10"/>
<gene>
    <name evidence="2" type="ORF">WR25_05953</name>
</gene>
<organism evidence="2 3">
    <name type="scientific">Diploscapter pachys</name>
    <dbReference type="NCBI Taxonomy" id="2018661"/>
    <lineage>
        <taxon>Eukaryota</taxon>
        <taxon>Metazoa</taxon>
        <taxon>Ecdysozoa</taxon>
        <taxon>Nematoda</taxon>
        <taxon>Chromadorea</taxon>
        <taxon>Rhabditida</taxon>
        <taxon>Rhabditina</taxon>
        <taxon>Rhabditomorpha</taxon>
        <taxon>Rhabditoidea</taxon>
        <taxon>Rhabditidae</taxon>
        <taxon>Diploscapter</taxon>
    </lineage>
</organism>
<sequence length="89" mass="9457">MRSDRASCCEDMRMVHARQRSASMSLVELGRYDRNLANILVGRLAAEGIAAIAFDGGASIADGSYLLIPVRVMVDEDDLTAAQGIVGTA</sequence>
<protein>
    <recommendedName>
        <fullName evidence="1">DUF2007 domain-containing protein</fullName>
    </recommendedName>
</protein>
<dbReference type="InterPro" id="IPR011322">
    <property type="entry name" value="N-reg_PII-like_a/b"/>
</dbReference>
<keyword evidence="3" id="KW-1185">Reference proteome</keyword>
<dbReference type="EMBL" id="LIAE01009146">
    <property type="protein sequence ID" value="PAV70989.1"/>
    <property type="molecule type" value="Genomic_DNA"/>
</dbReference>
<proteinExistence type="predicted"/>
<dbReference type="Proteomes" id="UP000218231">
    <property type="component" value="Unassembled WGS sequence"/>
</dbReference>
<comment type="caution">
    <text evidence="2">The sequence shown here is derived from an EMBL/GenBank/DDBJ whole genome shotgun (WGS) entry which is preliminary data.</text>
</comment>
<dbReference type="SUPFAM" id="SSF54913">
    <property type="entry name" value="GlnB-like"/>
    <property type="match status" value="1"/>
</dbReference>
<evidence type="ECO:0000259" key="1">
    <source>
        <dbReference type="Pfam" id="PF09413"/>
    </source>
</evidence>
<reference evidence="2 3" key="1">
    <citation type="journal article" date="2017" name="Curr. Biol.">
        <title>Genome architecture and evolution of a unichromosomal asexual nematode.</title>
        <authorList>
            <person name="Fradin H."/>
            <person name="Zegar C."/>
            <person name="Gutwein M."/>
            <person name="Lucas J."/>
            <person name="Kovtun M."/>
            <person name="Corcoran D."/>
            <person name="Baugh L.R."/>
            <person name="Kiontke K."/>
            <person name="Gunsalus K."/>
            <person name="Fitch D.H."/>
            <person name="Piano F."/>
        </authorList>
    </citation>
    <scope>NUCLEOTIDE SEQUENCE [LARGE SCALE GENOMIC DNA]</scope>
    <source>
        <strain evidence="2">PF1309</strain>
    </source>
</reference>